<dbReference type="InterPro" id="IPR051218">
    <property type="entry name" value="Sec_MonoDiacylglyc_Lipase"/>
</dbReference>
<dbReference type="Proteomes" id="UP001320119">
    <property type="component" value="Chromosome"/>
</dbReference>
<sequence>MTTAFNSIQKTYALSTLAGTPSDQHGTVAQLEAYASKVINATLKDTTAQGLIGQWDLVWGPAVYQTPGSDVADNAFYIAQNSSSPNEFVIAISGTNPISRYGWIHEDFLINPLQPWPFASGDSTKNSDIKISNGTHLGLTALLALTSNNQTALEYLATHTSAQGALEITITGHSLGGALSPAMALAMHDLQNNPVSWDPKGNSQIAVVPSAGPAAGNQAWANYYDQCLASTTTRLWNSIDIVPHAWEVDLLRQIPSLYIPAIAPSSLIEGLSDIAIANSILAGTMLHECSDTQPLAGTVNTNLELTLANIITYLEITLSNKIIEKVGQLKHWSTLEITLLKDIVDDLIQQLRKKSATEKLKINELHHHFASFSLKKHTTHASPIKSIYDFIEFLLQAGYQHTTAYNTLLEVTAFTDLVNTIQENI</sequence>
<evidence type="ECO:0000259" key="1">
    <source>
        <dbReference type="Pfam" id="PF01764"/>
    </source>
</evidence>
<gene>
    <name evidence="2" type="ORF">MARGE09_P1545</name>
</gene>
<keyword evidence="2" id="KW-0830">Ubiquinone</keyword>
<dbReference type="PANTHER" id="PTHR45856:SF11">
    <property type="entry name" value="FUNGAL LIPASE-LIKE DOMAIN-CONTAINING PROTEIN"/>
    <property type="match status" value="1"/>
</dbReference>
<evidence type="ECO:0000313" key="3">
    <source>
        <dbReference type="Proteomes" id="UP001320119"/>
    </source>
</evidence>
<dbReference type="RefSeq" id="WP_236986816.1">
    <property type="nucleotide sequence ID" value="NZ_AP023086.1"/>
</dbReference>
<dbReference type="SUPFAM" id="SSF53474">
    <property type="entry name" value="alpha/beta-Hydrolases"/>
    <property type="match status" value="1"/>
</dbReference>
<dbReference type="GO" id="GO:0006629">
    <property type="term" value="P:lipid metabolic process"/>
    <property type="evidence" value="ECO:0007669"/>
    <property type="project" value="InterPro"/>
</dbReference>
<keyword evidence="3" id="KW-1185">Reference proteome</keyword>
<reference evidence="2 3" key="1">
    <citation type="journal article" date="2022" name="IScience">
        <title>An ultrasensitive nanofiber-based assay for enzymatic hydrolysis and deep-sea microbial degradation of cellulose.</title>
        <authorList>
            <person name="Tsudome M."/>
            <person name="Tachioka M."/>
            <person name="Miyazaki M."/>
            <person name="Uchimura K."/>
            <person name="Tsuda M."/>
            <person name="Takaki Y."/>
            <person name="Deguchi S."/>
        </authorList>
    </citation>
    <scope>NUCLEOTIDE SEQUENCE [LARGE SCALE GENOMIC DNA]</scope>
    <source>
        <strain evidence="2 3">GE09</strain>
    </source>
</reference>
<evidence type="ECO:0000313" key="2">
    <source>
        <dbReference type="EMBL" id="BCD97344.1"/>
    </source>
</evidence>
<dbReference type="InterPro" id="IPR029058">
    <property type="entry name" value="AB_hydrolase_fold"/>
</dbReference>
<dbReference type="AlphaFoldDB" id="A0AAN1WGU4"/>
<organism evidence="2 3">
    <name type="scientific">Marinagarivorans cellulosilyticus</name>
    <dbReference type="NCBI Taxonomy" id="2721545"/>
    <lineage>
        <taxon>Bacteria</taxon>
        <taxon>Pseudomonadati</taxon>
        <taxon>Pseudomonadota</taxon>
        <taxon>Gammaproteobacteria</taxon>
        <taxon>Cellvibrionales</taxon>
        <taxon>Cellvibrionaceae</taxon>
        <taxon>Marinagarivorans</taxon>
    </lineage>
</organism>
<dbReference type="KEGG" id="marq:MARGE09_P1545"/>
<feature type="domain" description="Fungal lipase-type" evidence="1">
    <location>
        <begin position="121"/>
        <end position="245"/>
    </location>
</feature>
<accession>A0AAN1WGU4</accession>
<proteinExistence type="predicted"/>
<dbReference type="Pfam" id="PF01764">
    <property type="entry name" value="Lipase_3"/>
    <property type="match status" value="1"/>
</dbReference>
<dbReference type="Gene3D" id="3.40.50.1820">
    <property type="entry name" value="alpha/beta hydrolase"/>
    <property type="match status" value="1"/>
</dbReference>
<dbReference type="InterPro" id="IPR002921">
    <property type="entry name" value="Fungal_lipase-type"/>
</dbReference>
<name>A0AAN1WGU4_9GAMM</name>
<dbReference type="EMBL" id="AP023086">
    <property type="protein sequence ID" value="BCD97344.1"/>
    <property type="molecule type" value="Genomic_DNA"/>
</dbReference>
<protein>
    <submittedName>
        <fullName evidence="2">Ubiquinone biosynthesis protein</fullName>
    </submittedName>
</protein>
<dbReference type="PANTHER" id="PTHR45856">
    <property type="entry name" value="ALPHA/BETA-HYDROLASES SUPERFAMILY PROTEIN"/>
    <property type="match status" value="1"/>
</dbReference>